<dbReference type="PANTHER" id="PTHR39150:SF1">
    <property type="entry name" value="LARGE RIBOSOMAL SUBUNIT PROTEIN ML40"/>
    <property type="match status" value="1"/>
</dbReference>
<evidence type="ECO:0000256" key="6">
    <source>
        <dbReference type="ARBA" id="ARBA00023274"/>
    </source>
</evidence>
<dbReference type="PANTHER" id="PTHR39150">
    <property type="entry name" value="54S RIBOSOMAL PROTEIN L28, MITOCHONDRIAL"/>
    <property type="match status" value="1"/>
</dbReference>
<dbReference type="GO" id="GO:0032543">
    <property type="term" value="P:mitochondrial translation"/>
    <property type="evidence" value="ECO:0007669"/>
    <property type="project" value="InterPro"/>
</dbReference>
<dbReference type="HOGENOM" id="CLU_090382_2_0_1"/>
<proteinExistence type="inferred from homology"/>
<evidence type="ECO:0000256" key="3">
    <source>
        <dbReference type="ARBA" id="ARBA00022946"/>
    </source>
</evidence>
<dbReference type="InterPro" id="IPR042831">
    <property type="entry name" value="Ribosomal_mL40_fung"/>
</dbReference>
<feature type="compositionally biased region" description="Basic and acidic residues" evidence="8">
    <location>
        <begin position="169"/>
        <end position="183"/>
    </location>
</feature>
<dbReference type="InterPro" id="IPR019192">
    <property type="entry name" value="Ribosomal_mL40"/>
</dbReference>
<keyword evidence="6" id="KW-0687">Ribonucleoprotein</keyword>
<evidence type="ECO:0000256" key="2">
    <source>
        <dbReference type="ARBA" id="ARBA00009360"/>
    </source>
</evidence>
<name>A0A0C3NR50_PHLG1</name>
<evidence type="ECO:0000256" key="8">
    <source>
        <dbReference type="SAM" id="MobiDB-lite"/>
    </source>
</evidence>
<dbReference type="GO" id="GO:0005739">
    <property type="term" value="C:mitochondrion"/>
    <property type="evidence" value="ECO:0007669"/>
    <property type="project" value="UniProtKB-SubCell"/>
</dbReference>
<dbReference type="STRING" id="745531.A0A0C3NR50"/>
<accession>A0A0C3NR50</accession>
<evidence type="ECO:0000256" key="1">
    <source>
        <dbReference type="ARBA" id="ARBA00004173"/>
    </source>
</evidence>
<comment type="subcellular location">
    <subcellularLocation>
        <location evidence="1">Mitochondrion</location>
    </subcellularLocation>
</comment>
<evidence type="ECO:0000313" key="10">
    <source>
        <dbReference type="Proteomes" id="UP000053257"/>
    </source>
</evidence>
<dbReference type="GO" id="GO:0003735">
    <property type="term" value="F:structural constituent of ribosome"/>
    <property type="evidence" value="ECO:0007669"/>
    <property type="project" value="InterPro"/>
</dbReference>
<reference evidence="9 10" key="1">
    <citation type="journal article" date="2014" name="PLoS Genet.">
        <title>Analysis of the Phlebiopsis gigantea genome, transcriptome and secretome provides insight into its pioneer colonization strategies of wood.</title>
        <authorList>
            <person name="Hori C."/>
            <person name="Ishida T."/>
            <person name="Igarashi K."/>
            <person name="Samejima M."/>
            <person name="Suzuki H."/>
            <person name="Master E."/>
            <person name="Ferreira P."/>
            <person name="Ruiz-Duenas F.J."/>
            <person name="Held B."/>
            <person name="Canessa P."/>
            <person name="Larrondo L.F."/>
            <person name="Schmoll M."/>
            <person name="Druzhinina I.S."/>
            <person name="Kubicek C.P."/>
            <person name="Gaskell J.A."/>
            <person name="Kersten P."/>
            <person name="St John F."/>
            <person name="Glasner J."/>
            <person name="Sabat G."/>
            <person name="Splinter BonDurant S."/>
            <person name="Syed K."/>
            <person name="Yadav J."/>
            <person name="Mgbeahuruike A.C."/>
            <person name="Kovalchuk A."/>
            <person name="Asiegbu F.O."/>
            <person name="Lackner G."/>
            <person name="Hoffmeister D."/>
            <person name="Rencoret J."/>
            <person name="Gutierrez A."/>
            <person name="Sun H."/>
            <person name="Lindquist E."/>
            <person name="Barry K."/>
            <person name="Riley R."/>
            <person name="Grigoriev I.V."/>
            <person name="Henrissat B."/>
            <person name="Kues U."/>
            <person name="Berka R.M."/>
            <person name="Martinez A.T."/>
            <person name="Covert S.F."/>
            <person name="Blanchette R.A."/>
            <person name="Cullen D."/>
        </authorList>
    </citation>
    <scope>NUCLEOTIDE SEQUENCE [LARGE SCALE GENOMIC DNA]</scope>
    <source>
        <strain evidence="9 10">11061_1 CR5-6</strain>
    </source>
</reference>
<sequence>MSTPLLTLRAAKPQLTFRAAQQSVRHAASHGAFKEQAVSDPKVETIRRTLYPSNLRNRESPTGGWRPNVGRRLQRAIPSVQAHETIERAWFLHKRHIRRARQAEIERKFKCMEEAMETLYGLDTRLYLEANVEEDPRQKSQLEIDTLKALKGAERRAVDSRVRGLFPRELRVPTDTPPKDGWNHEWSPLTRPLS</sequence>
<dbReference type="GO" id="GO:1990904">
    <property type="term" value="C:ribonucleoprotein complex"/>
    <property type="evidence" value="ECO:0007669"/>
    <property type="project" value="UniProtKB-KW"/>
</dbReference>
<evidence type="ECO:0000256" key="7">
    <source>
        <dbReference type="ARBA" id="ARBA00035192"/>
    </source>
</evidence>
<dbReference type="AlphaFoldDB" id="A0A0C3NR50"/>
<protein>
    <recommendedName>
        <fullName evidence="7">Large ribosomal subunit protein mL40</fullName>
    </recommendedName>
</protein>
<keyword evidence="4" id="KW-0689">Ribosomal protein</keyword>
<comment type="similarity">
    <text evidence="2">Belongs to the mitochondrion-specific ribosomal protein mL40 family.</text>
</comment>
<dbReference type="Gene3D" id="6.10.250.3440">
    <property type="match status" value="1"/>
</dbReference>
<dbReference type="Pfam" id="PF09812">
    <property type="entry name" value="MRP-L28"/>
    <property type="match status" value="1"/>
</dbReference>
<evidence type="ECO:0000313" key="9">
    <source>
        <dbReference type="EMBL" id="KIP07664.1"/>
    </source>
</evidence>
<dbReference type="OrthoDB" id="2098203at2759"/>
<keyword evidence="3" id="KW-0809">Transit peptide</keyword>
<dbReference type="GO" id="GO:0005840">
    <property type="term" value="C:ribosome"/>
    <property type="evidence" value="ECO:0007669"/>
    <property type="project" value="UniProtKB-KW"/>
</dbReference>
<organism evidence="9 10">
    <name type="scientific">Phlebiopsis gigantea (strain 11061_1 CR5-6)</name>
    <name type="common">White-rot fungus</name>
    <name type="synonym">Peniophora gigantea</name>
    <dbReference type="NCBI Taxonomy" id="745531"/>
    <lineage>
        <taxon>Eukaryota</taxon>
        <taxon>Fungi</taxon>
        <taxon>Dikarya</taxon>
        <taxon>Basidiomycota</taxon>
        <taxon>Agaricomycotina</taxon>
        <taxon>Agaricomycetes</taxon>
        <taxon>Polyporales</taxon>
        <taxon>Phanerochaetaceae</taxon>
        <taxon>Phlebiopsis</taxon>
    </lineage>
</organism>
<keyword evidence="10" id="KW-1185">Reference proteome</keyword>
<dbReference type="Proteomes" id="UP000053257">
    <property type="component" value="Unassembled WGS sequence"/>
</dbReference>
<feature type="region of interest" description="Disordered" evidence="8">
    <location>
        <begin position="169"/>
        <end position="194"/>
    </location>
</feature>
<keyword evidence="5" id="KW-0496">Mitochondrion</keyword>
<gene>
    <name evidence="9" type="ORF">PHLGIDRAFT_127531</name>
</gene>
<evidence type="ECO:0000256" key="4">
    <source>
        <dbReference type="ARBA" id="ARBA00022980"/>
    </source>
</evidence>
<evidence type="ECO:0000256" key="5">
    <source>
        <dbReference type="ARBA" id="ARBA00023128"/>
    </source>
</evidence>
<dbReference type="EMBL" id="KN840493">
    <property type="protein sequence ID" value="KIP07664.1"/>
    <property type="molecule type" value="Genomic_DNA"/>
</dbReference>